<dbReference type="GO" id="GO:0003689">
    <property type="term" value="F:DNA clamp loader activity"/>
    <property type="evidence" value="ECO:0007669"/>
    <property type="project" value="InterPro"/>
</dbReference>
<evidence type="ECO:0000256" key="2">
    <source>
        <dbReference type="ARBA" id="ARBA00022705"/>
    </source>
</evidence>
<evidence type="ECO:0000256" key="1">
    <source>
        <dbReference type="ARBA" id="ARBA00006116"/>
    </source>
</evidence>
<keyword evidence="2" id="KW-0235">DNA replication</keyword>
<dbReference type="Gene3D" id="3.40.50.300">
    <property type="entry name" value="P-loop containing nucleotide triphosphate hydrolases"/>
    <property type="match status" value="1"/>
</dbReference>
<proteinExistence type="inferred from homology"/>
<dbReference type="InterPro" id="IPR003593">
    <property type="entry name" value="AAA+_ATPase"/>
</dbReference>
<dbReference type="Pfam" id="PF00004">
    <property type="entry name" value="AAA"/>
    <property type="match status" value="1"/>
</dbReference>
<dbReference type="Gene3D" id="1.20.272.10">
    <property type="match status" value="1"/>
</dbReference>
<dbReference type="GO" id="GO:0005524">
    <property type="term" value="F:ATP binding"/>
    <property type="evidence" value="ECO:0007669"/>
    <property type="project" value="InterPro"/>
</dbReference>
<dbReference type="InterPro" id="IPR008921">
    <property type="entry name" value="DNA_pol3_clamp-load_cplx_C"/>
</dbReference>
<gene>
    <name evidence="4" type="ORF">LCMiAC01_04670</name>
</gene>
<sequence length="492" mass="57930">MISWINKYKPTKISDIVCNRGASQKIIKWLKNYDKYSKIARRNISTTKKKYKKRGRTTKSKWNSEPENRSCMLIVGNHGVGKTVMAELIIKALNYDIHTIDFNILVGSSAVKEYINNIMKCSNVINMIKNEKRKIVIIIDEIESITSTTKKNFITSLQKNNDIYWNCPIKFISNDQHSRILKGLKKNTYTVKLWPPYDMDMRKILIKIMAKEKLNIESDNVIDIIIEHSQSDITRLINVLYDIHNTFDTSLITENKIKEYIYTSKKKDVNVTLYEIAAKLLYNYEGIDDSIRYYEMNKTLVPLMVHQHYVENILTNHDPSTHFEKIKKIAHSLSNGDVVDNFAYSTQSWDMQEVHGDYTCVNPSYIMSNGLRHPFKRIYIEFTKDLNKTSIKYINKKNISNTNKCFHNMDTMDYIHMRKIIKKFLEKGEMRKCIKWLKNKNYGNYNIKIEIIDSLLKIDKTRPKKKKDKKDISPKDRRALIECIEKLKKPSI</sequence>
<dbReference type="InterPro" id="IPR013725">
    <property type="entry name" value="DNA_replication_fac_RFC1_C"/>
</dbReference>
<protein>
    <submittedName>
        <fullName evidence="4">ATPase family protein</fullName>
    </submittedName>
</protein>
<dbReference type="PANTHER" id="PTHR23389">
    <property type="entry name" value="CHROMOSOME TRANSMISSION FIDELITY FACTOR 18"/>
    <property type="match status" value="1"/>
</dbReference>
<dbReference type="PANTHER" id="PTHR23389:SF6">
    <property type="entry name" value="REPLICATION FACTOR C SUBUNIT 1"/>
    <property type="match status" value="1"/>
</dbReference>
<dbReference type="EMBL" id="MK500398">
    <property type="protein sequence ID" value="QBK88785.1"/>
    <property type="molecule type" value="Genomic_DNA"/>
</dbReference>
<dbReference type="SUPFAM" id="SSF52540">
    <property type="entry name" value="P-loop containing nucleoside triphosphate hydrolases"/>
    <property type="match status" value="1"/>
</dbReference>
<evidence type="ECO:0000313" key="4">
    <source>
        <dbReference type="EMBL" id="QBK88785.1"/>
    </source>
</evidence>
<feature type="domain" description="AAA+ ATPase" evidence="3">
    <location>
        <begin position="68"/>
        <end position="232"/>
    </location>
</feature>
<accession>A0A481Z134</accession>
<reference evidence="4" key="1">
    <citation type="journal article" date="2019" name="MBio">
        <title>Virus Genomes from Deep Sea Sediments Expand the Ocean Megavirome and Support Independent Origins of Viral Gigantism.</title>
        <authorList>
            <person name="Backstrom D."/>
            <person name="Yutin N."/>
            <person name="Jorgensen S.L."/>
            <person name="Dharamshi J."/>
            <person name="Homa F."/>
            <person name="Zaremba-Niedwiedzka K."/>
            <person name="Spang A."/>
            <person name="Wolf Y.I."/>
            <person name="Koonin E.V."/>
            <person name="Ettema T.J."/>
        </authorList>
    </citation>
    <scope>NUCLEOTIDE SEQUENCE</scope>
</reference>
<dbReference type="InterPro" id="IPR003959">
    <property type="entry name" value="ATPase_AAA_core"/>
</dbReference>
<dbReference type="SMART" id="SM00382">
    <property type="entry name" value="AAA"/>
    <property type="match status" value="1"/>
</dbReference>
<name>A0A481Z134_9VIRU</name>
<dbReference type="GO" id="GO:0006260">
    <property type="term" value="P:DNA replication"/>
    <property type="evidence" value="ECO:0007669"/>
    <property type="project" value="UniProtKB-KW"/>
</dbReference>
<comment type="similarity">
    <text evidence="1">Belongs to the activator 1 large subunit family.</text>
</comment>
<dbReference type="CDD" id="cd00009">
    <property type="entry name" value="AAA"/>
    <property type="match status" value="1"/>
</dbReference>
<dbReference type="Gene3D" id="1.10.8.60">
    <property type="match status" value="1"/>
</dbReference>
<dbReference type="SUPFAM" id="SSF48019">
    <property type="entry name" value="post-AAA+ oligomerization domain-like"/>
    <property type="match status" value="1"/>
</dbReference>
<dbReference type="InterPro" id="IPR027417">
    <property type="entry name" value="P-loop_NTPase"/>
</dbReference>
<dbReference type="Pfam" id="PF08519">
    <property type="entry name" value="RFC1"/>
    <property type="match status" value="1"/>
</dbReference>
<organism evidence="4">
    <name type="scientific">Mimivirus LCMiAC01</name>
    <dbReference type="NCBI Taxonomy" id="2506608"/>
    <lineage>
        <taxon>Viruses</taxon>
        <taxon>Varidnaviria</taxon>
        <taxon>Bamfordvirae</taxon>
        <taxon>Nucleocytoviricota</taxon>
        <taxon>Megaviricetes</taxon>
        <taxon>Imitervirales</taxon>
        <taxon>Mimiviridae</taxon>
        <taxon>Klosneuvirinae</taxon>
    </lineage>
</organism>
<dbReference type="GO" id="GO:0003677">
    <property type="term" value="F:DNA binding"/>
    <property type="evidence" value="ECO:0007669"/>
    <property type="project" value="InterPro"/>
</dbReference>
<evidence type="ECO:0000259" key="3">
    <source>
        <dbReference type="SMART" id="SM00382"/>
    </source>
</evidence>
<dbReference type="GO" id="GO:0016887">
    <property type="term" value="F:ATP hydrolysis activity"/>
    <property type="evidence" value="ECO:0007669"/>
    <property type="project" value="InterPro"/>
</dbReference>